<feature type="binding site" evidence="7">
    <location>
        <position position="88"/>
    </location>
    <ligand>
        <name>substrate</name>
    </ligand>
</feature>
<reference evidence="8" key="1">
    <citation type="submission" date="2023-12" db="EMBL/GenBank/DDBJ databases">
        <title>Fervidustalea candida gen. nov., sp. nov., a novel member of the family Paenibacillaceae isolated from a geothermal area.</title>
        <authorList>
            <person name="Li W.-J."/>
            <person name="Jiao J.-Y."/>
            <person name="Chen Y."/>
        </authorList>
    </citation>
    <scope>NUCLEOTIDE SEQUENCE</scope>
    <source>
        <strain evidence="8">SYSU GA230002</strain>
    </source>
</reference>
<comment type="subunit">
    <text evidence="4 7">Homododecamer.</text>
</comment>
<dbReference type="Proteomes" id="UP001310386">
    <property type="component" value="Unassembled WGS sequence"/>
</dbReference>
<comment type="caution">
    <text evidence="8">The sequence shown here is derived from an EMBL/GenBank/DDBJ whole genome shotgun (WGS) entry which is preliminary data.</text>
</comment>
<dbReference type="InterPro" id="IPR018509">
    <property type="entry name" value="DHquinase_II_CS"/>
</dbReference>
<dbReference type="PANTHER" id="PTHR21272">
    <property type="entry name" value="CATABOLIC 3-DEHYDROQUINASE"/>
    <property type="match status" value="1"/>
</dbReference>
<evidence type="ECO:0000313" key="9">
    <source>
        <dbReference type="Proteomes" id="UP001310386"/>
    </source>
</evidence>
<dbReference type="NCBIfam" id="TIGR01088">
    <property type="entry name" value="aroQ"/>
    <property type="match status" value="1"/>
</dbReference>
<name>A0ABU5ZK48_9BACL</name>
<keyword evidence="6 7" id="KW-0456">Lyase</keyword>
<dbReference type="PANTHER" id="PTHR21272:SF3">
    <property type="entry name" value="CATABOLIC 3-DEHYDROQUINASE"/>
    <property type="match status" value="1"/>
</dbReference>
<protein>
    <recommendedName>
        <fullName evidence="5 7">3-dehydroquinate dehydratase</fullName>
        <shortName evidence="7">3-dehydroquinase</shortName>
        <ecNumber evidence="5 7">4.2.1.10</ecNumber>
    </recommendedName>
    <alternativeName>
        <fullName evidence="7">Type II DHQase</fullName>
    </alternativeName>
</protein>
<dbReference type="Gene3D" id="3.40.50.9100">
    <property type="entry name" value="Dehydroquinase, class II"/>
    <property type="match status" value="1"/>
</dbReference>
<dbReference type="HAMAP" id="MF_00169">
    <property type="entry name" value="AroQ"/>
    <property type="match status" value="1"/>
</dbReference>
<evidence type="ECO:0000256" key="5">
    <source>
        <dbReference type="ARBA" id="ARBA00012060"/>
    </source>
</evidence>
<feature type="active site" description="Proton donor" evidence="7">
    <location>
        <position position="101"/>
    </location>
</feature>
<evidence type="ECO:0000256" key="4">
    <source>
        <dbReference type="ARBA" id="ARBA00011193"/>
    </source>
</evidence>
<dbReference type="EMBL" id="JAYJLD010000008">
    <property type="protein sequence ID" value="MEB3101460.1"/>
    <property type="molecule type" value="Genomic_DNA"/>
</dbReference>
<dbReference type="NCBIfam" id="NF003806">
    <property type="entry name" value="PRK05395.1-3"/>
    <property type="match status" value="1"/>
</dbReference>
<gene>
    <name evidence="7 8" type="primary">aroQ</name>
    <name evidence="8" type="ORF">VF724_07250</name>
</gene>
<sequence length="148" mass="16329">MKQILILNGPNLNMLGIREPAVYGVETLSDIERKLERLAESLSGIELDFFQSNHEGALIDRIHQAHGEKDGIVINPGAFTHYSYAIRDALDAVGIPAVEVHLSNIHKREPFRHVSVTAPVVIGQIAGFGTFSYELGLTAIHQYLMKKG</sequence>
<dbReference type="NCBIfam" id="NF003807">
    <property type="entry name" value="PRK05395.1-4"/>
    <property type="match status" value="1"/>
</dbReference>
<dbReference type="EC" id="4.2.1.10" evidence="5 7"/>
<dbReference type="GO" id="GO:0003855">
    <property type="term" value="F:3-dehydroquinate dehydratase activity"/>
    <property type="evidence" value="ECO:0007669"/>
    <property type="project" value="UniProtKB-EC"/>
</dbReference>
<dbReference type="PROSITE" id="PS01029">
    <property type="entry name" value="DEHYDROQUINASE_II"/>
    <property type="match status" value="1"/>
</dbReference>
<comment type="function">
    <text evidence="7">Catalyzes a trans-dehydration via an enolate intermediate.</text>
</comment>
<dbReference type="PIRSF" id="PIRSF001399">
    <property type="entry name" value="DHquinase_II"/>
    <property type="match status" value="1"/>
</dbReference>
<keyword evidence="9" id="KW-1185">Reference proteome</keyword>
<feature type="binding site" evidence="7">
    <location>
        <position position="81"/>
    </location>
    <ligand>
        <name>substrate</name>
    </ligand>
</feature>
<dbReference type="NCBIfam" id="NF003805">
    <property type="entry name" value="PRK05395.1-2"/>
    <property type="match status" value="1"/>
</dbReference>
<accession>A0ABU5ZK48</accession>
<evidence type="ECO:0000256" key="2">
    <source>
        <dbReference type="ARBA" id="ARBA00004902"/>
    </source>
</evidence>
<comment type="pathway">
    <text evidence="2 7">Metabolic intermediate biosynthesis; chorismate biosynthesis; chorismate from D-erythrose 4-phosphate and phosphoenolpyruvate: step 3/7.</text>
</comment>
<proteinExistence type="inferred from homology"/>
<dbReference type="SUPFAM" id="SSF52304">
    <property type="entry name" value="Type II 3-dehydroquinate dehydratase"/>
    <property type="match status" value="1"/>
</dbReference>
<evidence type="ECO:0000256" key="6">
    <source>
        <dbReference type="ARBA" id="ARBA00023239"/>
    </source>
</evidence>
<feature type="binding site" evidence="7">
    <location>
        <begin position="102"/>
        <end position="103"/>
    </location>
    <ligand>
        <name>substrate</name>
    </ligand>
</feature>
<comment type="catalytic activity">
    <reaction evidence="1 7">
        <text>3-dehydroquinate = 3-dehydroshikimate + H2O</text>
        <dbReference type="Rhea" id="RHEA:21096"/>
        <dbReference type="ChEBI" id="CHEBI:15377"/>
        <dbReference type="ChEBI" id="CHEBI:16630"/>
        <dbReference type="ChEBI" id="CHEBI:32364"/>
        <dbReference type="EC" id="4.2.1.10"/>
    </reaction>
</comment>
<dbReference type="Pfam" id="PF01220">
    <property type="entry name" value="DHquinase_II"/>
    <property type="match status" value="1"/>
</dbReference>
<dbReference type="InterPro" id="IPR001874">
    <property type="entry name" value="DHquinase_II"/>
</dbReference>
<feature type="binding site" evidence="7">
    <location>
        <position position="112"/>
    </location>
    <ligand>
        <name>substrate</name>
    </ligand>
</feature>
<keyword evidence="7" id="KW-0057">Aromatic amino acid biosynthesis</keyword>
<evidence type="ECO:0000256" key="7">
    <source>
        <dbReference type="HAMAP-Rule" id="MF_00169"/>
    </source>
</evidence>
<feature type="binding site" evidence="7">
    <location>
        <position position="75"/>
    </location>
    <ligand>
        <name>substrate</name>
    </ligand>
</feature>
<dbReference type="InterPro" id="IPR036441">
    <property type="entry name" value="DHquinase_II_sf"/>
</dbReference>
<feature type="active site" description="Proton acceptor" evidence="7">
    <location>
        <position position="23"/>
    </location>
</feature>
<keyword evidence="7" id="KW-0028">Amino-acid biosynthesis</keyword>
<dbReference type="CDD" id="cd00466">
    <property type="entry name" value="DHQase_II"/>
    <property type="match status" value="1"/>
</dbReference>
<comment type="similarity">
    <text evidence="3 7">Belongs to the type-II 3-dehydroquinase family.</text>
</comment>
<dbReference type="RefSeq" id="WP_371753579.1">
    <property type="nucleotide sequence ID" value="NZ_JAYJLD010000008.1"/>
</dbReference>
<evidence type="ECO:0000313" key="8">
    <source>
        <dbReference type="EMBL" id="MEB3101460.1"/>
    </source>
</evidence>
<organism evidence="8 9">
    <name type="scientific">Ferviditalea candida</name>
    <dbReference type="NCBI Taxonomy" id="3108399"/>
    <lineage>
        <taxon>Bacteria</taxon>
        <taxon>Bacillati</taxon>
        <taxon>Bacillota</taxon>
        <taxon>Bacilli</taxon>
        <taxon>Bacillales</taxon>
        <taxon>Paenibacillaceae</taxon>
        <taxon>Ferviditalea</taxon>
    </lineage>
</organism>
<evidence type="ECO:0000256" key="1">
    <source>
        <dbReference type="ARBA" id="ARBA00001864"/>
    </source>
</evidence>
<evidence type="ECO:0000256" key="3">
    <source>
        <dbReference type="ARBA" id="ARBA00011037"/>
    </source>
</evidence>
<feature type="site" description="Transition state stabilizer" evidence="7">
    <location>
        <position position="18"/>
    </location>
</feature>